<evidence type="ECO:0000313" key="2">
    <source>
        <dbReference type="EMBL" id="QRD05692.1"/>
    </source>
</evidence>
<proteinExistence type="predicted"/>
<protein>
    <recommendedName>
        <fullName evidence="1">Heterokaryon incompatibility domain-containing protein</fullName>
    </recommendedName>
</protein>
<evidence type="ECO:0000313" key="3">
    <source>
        <dbReference type="Proteomes" id="UP000663193"/>
    </source>
</evidence>
<dbReference type="PANTHER" id="PTHR33112:SF16">
    <property type="entry name" value="HETEROKARYON INCOMPATIBILITY DOMAIN-CONTAINING PROTEIN"/>
    <property type="match status" value="1"/>
</dbReference>
<accession>A0A7U2I9H4</accession>
<reference evidence="3" key="1">
    <citation type="journal article" date="2021" name="BMC Genomics">
        <title>Chromosome-level genome assembly and manually-curated proteome of model necrotroph Parastagonospora nodorum Sn15 reveals a genome-wide trove of candidate effector homologs, and redundancy of virulence-related functions within an accessory chromosome.</title>
        <authorList>
            <person name="Bertazzoni S."/>
            <person name="Jones D.A.B."/>
            <person name="Phan H.T."/>
            <person name="Tan K.-C."/>
            <person name="Hane J.K."/>
        </authorList>
    </citation>
    <scope>NUCLEOTIDE SEQUENCE [LARGE SCALE GENOMIC DNA]</scope>
    <source>
        <strain evidence="3">SN15 / ATCC MYA-4574 / FGSC 10173)</strain>
    </source>
</reference>
<organism evidence="2 3">
    <name type="scientific">Phaeosphaeria nodorum (strain SN15 / ATCC MYA-4574 / FGSC 10173)</name>
    <name type="common">Glume blotch fungus</name>
    <name type="synonym">Parastagonospora nodorum</name>
    <dbReference type="NCBI Taxonomy" id="321614"/>
    <lineage>
        <taxon>Eukaryota</taxon>
        <taxon>Fungi</taxon>
        <taxon>Dikarya</taxon>
        <taxon>Ascomycota</taxon>
        <taxon>Pezizomycotina</taxon>
        <taxon>Dothideomycetes</taxon>
        <taxon>Pleosporomycetidae</taxon>
        <taxon>Pleosporales</taxon>
        <taxon>Pleosporineae</taxon>
        <taxon>Phaeosphaeriaceae</taxon>
        <taxon>Parastagonospora</taxon>
    </lineage>
</organism>
<name>A0A7U2I9H4_PHANO</name>
<keyword evidence="3" id="KW-1185">Reference proteome</keyword>
<dbReference type="Proteomes" id="UP000663193">
    <property type="component" value="Chromosome 19"/>
</dbReference>
<evidence type="ECO:0000259" key="1">
    <source>
        <dbReference type="Pfam" id="PF06985"/>
    </source>
</evidence>
<gene>
    <name evidence="2" type="ORF">JI435_059700</name>
</gene>
<dbReference type="VEuPathDB" id="FungiDB:JI435_059700"/>
<dbReference type="AlphaFoldDB" id="A0A7U2I9H4"/>
<dbReference type="PANTHER" id="PTHR33112">
    <property type="entry name" value="DOMAIN PROTEIN, PUTATIVE-RELATED"/>
    <property type="match status" value="1"/>
</dbReference>
<sequence>MDLQTDTIRGEVSINELDGDATAEAPSGLASEIAIKSVHSTSAPNDRPVNTTRHCVLELETQCLVCYDIIMVEGKVNFRLDIEPTCPHVVIIPLLALRYSAQESDCQICHVFWGALTPFVKSADEDVMTRAIIMIEELTWWISVRLQSKAPGPKSRIKPRHEYRDDGSSMAIWVYEASLFTLSGDKLQSWFSRTVPQSDLIQQHTNSAASHAIMRAWLSDCLQNHDNFSKSCVRLSTRHPPNTPYLALSYCWGVYDVFSTTKDNLRVHMEGISVSKLPKTFRHALVITLALGYEYIWIDSLCIIQGDKEDFSHQSGQMGGIYSNADLVLSADLAKDVHEGFLHERTPKPFAVEIPISKRTRHQQLRHPKEGQSIGLVDLSNIEHHTAVDIETIFVNPIFTPAYVGARSPTFERAWCFQEQHLARRVIHFMEHSMYWRCRAHSRCECGTANRGSHLHRPHYSHIREPLTNYTNPEEMSAMLLNEAMKLWVDVVQEYSQRKLTNPTDRLPAIAGFASCLPSSTLGEYHAGLWEHSLPSALLWQTSIIVVMPEAHTYIGPTWSWVSSRRNIYFPFLPLTDSAKVLQVRTHLESSERYGQIRAGWIRLRSLFLKMNSVRADFGERFMFGGRQRKRQEIGKFRLFLDLFQERKENTGSARETSPDWYLLVIAERPFDLLGLVLIKSYKQPGAFERVGIFSESTEPRRKWKHKVVTII</sequence>
<feature type="domain" description="Heterokaryon incompatibility" evidence="1">
    <location>
        <begin position="245"/>
        <end position="419"/>
    </location>
</feature>
<dbReference type="InterPro" id="IPR010730">
    <property type="entry name" value="HET"/>
</dbReference>
<dbReference type="Pfam" id="PF06985">
    <property type="entry name" value="HET"/>
    <property type="match status" value="1"/>
</dbReference>
<dbReference type="EMBL" id="CP069041">
    <property type="protein sequence ID" value="QRD05692.1"/>
    <property type="molecule type" value="Genomic_DNA"/>
</dbReference>
<dbReference type="OrthoDB" id="5362512at2759"/>